<dbReference type="EMBL" id="CP088295">
    <property type="protein sequence ID" value="UUY03693.1"/>
    <property type="molecule type" value="Genomic_DNA"/>
</dbReference>
<dbReference type="PANTHER" id="PTHR32089:SF112">
    <property type="entry name" value="LYSOZYME-LIKE PROTEIN-RELATED"/>
    <property type="match status" value="1"/>
</dbReference>
<dbReference type="Proteomes" id="UP001058860">
    <property type="component" value="Chromosome"/>
</dbReference>
<name>A0ABY5PGC1_9ACTN</name>
<reference evidence="9" key="1">
    <citation type="submission" date="2021-11" db="EMBL/GenBank/DDBJ databases">
        <title>Cultivation dependent microbiological survey of springs from the worlds oldest radium mine currently devoted to the extraction of radon-saturated water.</title>
        <authorList>
            <person name="Kapinusova G."/>
            <person name="Smrhova T."/>
            <person name="Strejcek M."/>
            <person name="Suman J."/>
            <person name="Jani K."/>
            <person name="Pajer P."/>
            <person name="Uhlik O."/>
        </authorList>
    </citation>
    <scope>NUCLEOTIDE SEQUENCE [LARGE SCALE GENOMIC DNA]</scope>
    <source>
        <strain evidence="9">J379</strain>
    </source>
</reference>
<proteinExistence type="inferred from homology"/>
<dbReference type="Pfam" id="PF00015">
    <property type="entry name" value="MCPsignal"/>
    <property type="match status" value="1"/>
</dbReference>
<dbReference type="PROSITE" id="PS50111">
    <property type="entry name" value="CHEMOTAXIS_TRANSDUC_2"/>
    <property type="match status" value="1"/>
</dbReference>
<dbReference type="Gene3D" id="1.10.287.950">
    <property type="entry name" value="Methyl-accepting chemotaxis protein"/>
    <property type="match status" value="1"/>
</dbReference>
<protein>
    <submittedName>
        <fullName evidence="8">Methyl-accepting chemotaxis protein</fullName>
    </submittedName>
</protein>
<dbReference type="SUPFAM" id="SSF58104">
    <property type="entry name" value="Methyl-accepting chemotaxis protein (MCP) signaling domain"/>
    <property type="match status" value="1"/>
</dbReference>
<dbReference type="InterPro" id="IPR003660">
    <property type="entry name" value="HAMP_dom"/>
</dbReference>
<keyword evidence="1" id="KW-0812">Transmembrane</keyword>
<dbReference type="InterPro" id="IPR004089">
    <property type="entry name" value="MCPsignal_dom"/>
</dbReference>
<evidence type="ECO:0000259" key="7">
    <source>
        <dbReference type="PROSITE" id="PS50885"/>
    </source>
</evidence>
<evidence type="ECO:0000256" key="3">
    <source>
        <dbReference type="ARBA" id="ARBA00023224"/>
    </source>
</evidence>
<evidence type="ECO:0000313" key="9">
    <source>
        <dbReference type="Proteomes" id="UP001058860"/>
    </source>
</evidence>
<evidence type="ECO:0000256" key="4">
    <source>
        <dbReference type="ARBA" id="ARBA00029447"/>
    </source>
</evidence>
<dbReference type="RefSeq" id="WP_353864197.1">
    <property type="nucleotide sequence ID" value="NZ_CP088295.1"/>
</dbReference>
<accession>A0ABY5PGC1</accession>
<evidence type="ECO:0000256" key="2">
    <source>
        <dbReference type="ARBA" id="ARBA00022989"/>
    </source>
</evidence>
<dbReference type="SMART" id="SM00283">
    <property type="entry name" value="MA"/>
    <property type="match status" value="1"/>
</dbReference>
<keyword evidence="9" id="KW-1185">Reference proteome</keyword>
<dbReference type="PRINTS" id="PR00260">
    <property type="entry name" value="CHEMTRNSDUCR"/>
</dbReference>
<evidence type="ECO:0000259" key="6">
    <source>
        <dbReference type="PROSITE" id="PS50111"/>
    </source>
</evidence>
<organism evidence="8 9">
    <name type="scientific">Svornostia abyssi</name>
    <dbReference type="NCBI Taxonomy" id="2898438"/>
    <lineage>
        <taxon>Bacteria</taxon>
        <taxon>Bacillati</taxon>
        <taxon>Actinomycetota</taxon>
        <taxon>Thermoleophilia</taxon>
        <taxon>Solirubrobacterales</taxon>
        <taxon>Baekduiaceae</taxon>
        <taxon>Svornostia</taxon>
    </lineage>
</organism>
<sequence length="378" mass="39156">MGALKERLHSLDEHCLSGLQTSLAAMAAGDFTSEVVPVTQPITIEASDPDIAELVDVFNSMLARAQSAIESYTQLRAQLREALGDQSSLDDLRDRMRSLNDHCLTGLGTGLEAMASGDLTVIAEPVTTPIVAAPGEHVGDLAEVFNAMLAAAQGGLRAYDASRVGIADMVRELTDTAQHLTTATREMATTTEETGSAIEQIAMASGTVAEGAERQVSLISSVGEITHEAVGLSSRARSVADEGVAFTAEIAAIADQTNLLALNAAIEAARAGEHGRGFAVVADEVRQLAESSAETVAKTRSAFEGLAQSIQDVSGCVDRVAAATEEVASVATDASASTQQVSASAEQTSASTEQVAASSRELAERAHGLEAMVARFTV</sequence>
<keyword evidence="2" id="KW-0472">Membrane</keyword>
<gene>
    <name evidence="8" type="ORF">LRS13_24015</name>
</gene>
<dbReference type="PANTHER" id="PTHR32089">
    <property type="entry name" value="METHYL-ACCEPTING CHEMOTAXIS PROTEIN MCPB"/>
    <property type="match status" value="1"/>
</dbReference>
<dbReference type="InterPro" id="IPR004090">
    <property type="entry name" value="Chemotax_Me-accpt_rcpt"/>
</dbReference>
<comment type="similarity">
    <text evidence="4">Belongs to the methyl-accepting chemotaxis (MCP) protein family.</text>
</comment>
<evidence type="ECO:0000256" key="1">
    <source>
        <dbReference type="ARBA" id="ARBA00022692"/>
    </source>
</evidence>
<evidence type="ECO:0000313" key="8">
    <source>
        <dbReference type="EMBL" id="UUY03693.1"/>
    </source>
</evidence>
<keyword evidence="3 5" id="KW-0807">Transducer</keyword>
<dbReference type="PROSITE" id="PS50885">
    <property type="entry name" value="HAMP"/>
    <property type="match status" value="1"/>
</dbReference>
<evidence type="ECO:0000256" key="5">
    <source>
        <dbReference type="PROSITE-ProRule" id="PRU00284"/>
    </source>
</evidence>
<feature type="domain" description="Methyl-accepting transducer" evidence="6">
    <location>
        <begin position="155"/>
        <end position="377"/>
    </location>
</feature>
<keyword evidence="2" id="KW-1133">Transmembrane helix</keyword>
<feature type="domain" description="HAMP" evidence="7">
    <location>
        <begin position="16"/>
        <end position="70"/>
    </location>
</feature>